<dbReference type="GO" id="GO:0005737">
    <property type="term" value="C:cytoplasm"/>
    <property type="evidence" value="ECO:0007669"/>
    <property type="project" value="TreeGrafter"/>
</dbReference>
<dbReference type="PATRIC" id="fig|42253.5.peg.3538"/>
<evidence type="ECO:0000313" key="7">
    <source>
        <dbReference type="Proteomes" id="UP000069205"/>
    </source>
</evidence>
<dbReference type="GO" id="GO:0008270">
    <property type="term" value="F:zinc ion binding"/>
    <property type="evidence" value="ECO:0007669"/>
    <property type="project" value="UniProtKB-KW"/>
</dbReference>
<evidence type="ECO:0000256" key="1">
    <source>
        <dbReference type="ARBA" id="ARBA00022723"/>
    </source>
</evidence>
<evidence type="ECO:0000256" key="3">
    <source>
        <dbReference type="ARBA" id="ARBA00022833"/>
    </source>
</evidence>
<keyword evidence="3" id="KW-0862">Zinc</keyword>
<keyword evidence="2" id="KW-0863">Zinc-finger</keyword>
<dbReference type="SUPFAM" id="SSF56731">
    <property type="entry name" value="DNA primase core"/>
    <property type="match status" value="1"/>
</dbReference>
<feature type="domain" description="Zinc finger CHC2-type" evidence="4">
    <location>
        <begin position="55"/>
        <end position="141"/>
    </location>
</feature>
<organism evidence="6 7">
    <name type="scientific">Nitrospira moscoviensis</name>
    <dbReference type="NCBI Taxonomy" id="42253"/>
    <lineage>
        <taxon>Bacteria</taxon>
        <taxon>Pseudomonadati</taxon>
        <taxon>Nitrospirota</taxon>
        <taxon>Nitrospiria</taxon>
        <taxon>Nitrospirales</taxon>
        <taxon>Nitrospiraceae</taxon>
        <taxon>Nitrospira</taxon>
    </lineage>
</organism>
<dbReference type="OrthoDB" id="9803773at2"/>
<sequence>MLNRRTLFKTALALGLGNLLPGLIEASESASRGEASRPIVGGTSAPTDSLIFIEELEDLLDDLDCVELVSRYVGHPKARGRHHDVFGSKCPFCSNSADFVFSADRYHCEACQSWGSAIDFFMEAEECTRRTALVRLREMLNNQELEGRLAGQKKRWTIMAETQRFYHELLMQRSEGAAARTWLLGKGISVETIKDFGLGYAPAQPSSLLSDHLQSKGFDMTTQVELGVVSDDAKGTRDRFFGMLVPLRDDQGRCFGFADPVPGFPQSAGIRGQSIMRTNCISDRRFRRLVLPAPSWPKDFNRYEAALVDGTLWEMLLLHSAGIHNTLCQVGMEPYTMRTAFALSKSVIYLWRAERGSASSLDVITEKAGSEYQKTKLFGLSGDYDLADILQCHGAEAVRMGMSHAISLSEVLAS</sequence>
<feature type="domain" description="DNA primase DNAG catalytic core N-terminal" evidence="5">
    <location>
        <begin position="166"/>
        <end position="258"/>
    </location>
</feature>
<evidence type="ECO:0000313" key="6">
    <source>
        <dbReference type="EMBL" id="ALA59979.1"/>
    </source>
</evidence>
<evidence type="ECO:0000256" key="2">
    <source>
        <dbReference type="ARBA" id="ARBA00022771"/>
    </source>
</evidence>
<dbReference type="GO" id="GO:0003899">
    <property type="term" value="F:DNA-directed RNA polymerase activity"/>
    <property type="evidence" value="ECO:0007669"/>
    <property type="project" value="InterPro"/>
</dbReference>
<name>A0A0K2GGL9_NITMO</name>
<dbReference type="SUPFAM" id="SSF57783">
    <property type="entry name" value="Zinc beta-ribbon"/>
    <property type="match status" value="1"/>
</dbReference>
<dbReference type="Gene3D" id="3.90.580.10">
    <property type="entry name" value="Zinc finger, CHC2-type domain"/>
    <property type="match status" value="1"/>
</dbReference>
<evidence type="ECO:0008006" key="8">
    <source>
        <dbReference type="Google" id="ProtNLM"/>
    </source>
</evidence>
<dbReference type="KEGG" id="nmv:NITMOv2_3587"/>
<protein>
    <recommendedName>
        <fullName evidence="8">Zinc finger CHC2-type domain-containing protein</fullName>
    </recommendedName>
</protein>
<dbReference type="RefSeq" id="WP_053380904.1">
    <property type="nucleotide sequence ID" value="NZ_CP011801.1"/>
</dbReference>
<dbReference type="EMBL" id="CP011801">
    <property type="protein sequence ID" value="ALA59979.1"/>
    <property type="molecule type" value="Genomic_DNA"/>
</dbReference>
<accession>A0A0K2GGL9</accession>
<keyword evidence="1" id="KW-0479">Metal-binding</keyword>
<dbReference type="PANTHER" id="PTHR30313">
    <property type="entry name" value="DNA PRIMASE"/>
    <property type="match status" value="1"/>
</dbReference>
<dbReference type="GO" id="GO:0003677">
    <property type="term" value="F:DNA binding"/>
    <property type="evidence" value="ECO:0007669"/>
    <property type="project" value="InterPro"/>
</dbReference>
<dbReference type="STRING" id="42253.NITMOv2_3587"/>
<dbReference type="PANTHER" id="PTHR30313:SF2">
    <property type="entry name" value="DNA PRIMASE"/>
    <property type="match status" value="1"/>
</dbReference>
<dbReference type="InterPro" id="IPR050219">
    <property type="entry name" value="DnaG_primase"/>
</dbReference>
<dbReference type="Gene3D" id="3.90.980.10">
    <property type="entry name" value="DNA primase, catalytic core, N-terminal domain"/>
    <property type="match status" value="1"/>
</dbReference>
<dbReference type="InterPro" id="IPR002694">
    <property type="entry name" value="Znf_CHC2"/>
</dbReference>
<dbReference type="GO" id="GO:0006269">
    <property type="term" value="P:DNA replication, synthesis of primer"/>
    <property type="evidence" value="ECO:0007669"/>
    <property type="project" value="TreeGrafter"/>
</dbReference>
<evidence type="ECO:0000259" key="4">
    <source>
        <dbReference type="Pfam" id="PF01807"/>
    </source>
</evidence>
<dbReference type="InterPro" id="IPR036977">
    <property type="entry name" value="DNA_primase_Znf_CHC2"/>
</dbReference>
<dbReference type="AlphaFoldDB" id="A0A0K2GGL9"/>
<dbReference type="InterPro" id="IPR037068">
    <property type="entry name" value="DNA_primase_core_N_sf"/>
</dbReference>
<dbReference type="Pfam" id="PF08275">
    <property type="entry name" value="DNAG_N"/>
    <property type="match status" value="1"/>
</dbReference>
<proteinExistence type="predicted"/>
<dbReference type="Proteomes" id="UP000069205">
    <property type="component" value="Chromosome"/>
</dbReference>
<keyword evidence="7" id="KW-1185">Reference proteome</keyword>
<evidence type="ECO:0000259" key="5">
    <source>
        <dbReference type="Pfam" id="PF08275"/>
    </source>
</evidence>
<dbReference type="Pfam" id="PF01807">
    <property type="entry name" value="Zn_ribbon_DnaG"/>
    <property type="match status" value="1"/>
</dbReference>
<dbReference type="InterPro" id="IPR013264">
    <property type="entry name" value="DNAG_N"/>
</dbReference>
<reference evidence="6 7" key="1">
    <citation type="journal article" date="2015" name="Proc. Natl. Acad. Sci. U.S.A.">
        <title>Expanded metabolic versatility of ubiquitous nitrite-oxidizing bacteria from the genus Nitrospira.</title>
        <authorList>
            <person name="Koch H."/>
            <person name="Lucker S."/>
            <person name="Albertsen M."/>
            <person name="Kitzinger K."/>
            <person name="Herbold C."/>
            <person name="Spieck E."/>
            <person name="Nielsen P.H."/>
            <person name="Wagner M."/>
            <person name="Daims H."/>
        </authorList>
    </citation>
    <scope>NUCLEOTIDE SEQUENCE [LARGE SCALE GENOMIC DNA]</scope>
    <source>
        <strain evidence="6 7">NSP M-1</strain>
    </source>
</reference>
<gene>
    <name evidence="6" type="ORF">NITMOv2_3587</name>
</gene>